<dbReference type="EMBL" id="AHAT01024372">
    <property type="status" value="NOT_ANNOTATED_CDS"/>
    <property type="molecule type" value="Genomic_DNA"/>
</dbReference>
<evidence type="ECO:0000313" key="9">
    <source>
        <dbReference type="Ensembl" id="ENSLOCP00000007205.1"/>
    </source>
</evidence>
<evidence type="ECO:0000256" key="4">
    <source>
        <dbReference type="ARBA" id="ARBA00022454"/>
    </source>
</evidence>
<organism evidence="9 10">
    <name type="scientific">Lepisosteus oculatus</name>
    <name type="common">Spotted gar</name>
    <dbReference type="NCBI Taxonomy" id="7918"/>
    <lineage>
        <taxon>Eukaryota</taxon>
        <taxon>Metazoa</taxon>
        <taxon>Chordata</taxon>
        <taxon>Craniata</taxon>
        <taxon>Vertebrata</taxon>
        <taxon>Euteleostomi</taxon>
        <taxon>Actinopterygii</taxon>
        <taxon>Neopterygii</taxon>
        <taxon>Holostei</taxon>
        <taxon>Semionotiformes</taxon>
        <taxon>Lepisosteidae</taxon>
        <taxon>Lepisosteus</taxon>
    </lineage>
</organism>
<keyword evidence="4" id="KW-0158">Chromosome</keyword>
<dbReference type="PANTHER" id="PTHR12585:SF54">
    <property type="entry name" value="RAD21 COHESIN COMPLEX COMPONENT LIKE 1 ISOFORM X1"/>
    <property type="match status" value="1"/>
</dbReference>
<dbReference type="GO" id="GO:0007059">
    <property type="term" value="P:chromosome segregation"/>
    <property type="evidence" value="ECO:0007669"/>
    <property type="project" value="UniProtKB-KW"/>
</dbReference>
<dbReference type="InterPro" id="IPR036390">
    <property type="entry name" value="WH_DNA-bd_sf"/>
</dbReference>
<dbReference type="InterPro" id="IPR049589">
    <property type="entry name" value="NXP1_M-like"/>
</dbReference>
<dbReference type="STRING" id="7918.ENSLOCP00000007205"/>
<evidence type="ECO:0000256" key="1">
    <source>
        <dbReference type="ARBA" id="ARBA00004123"/>
    </source>
</evidence>
<dbReference type="InParanoid" id="W5MFP6"/>
<dbReference type="AlphaFoldDB" id="W5MFP6"/>
<sequence length="596" mass="68005">MFYTQLFMCKRGPLAKIWLAAHWEKKITKAHVYECNLEDTVKDILSPKVKIALRTSGHLLLGVVRIYSKKAKYLLADCNEAVVKIRVAFRPDLTDLPIENAEATYKAITLAENFHDFESQLPAVNTIEVTEHFTLNQCRNEDITLREDYGNNFLLDDNFGTNGFVIFRTLAIISHIIDDSILPSFESLADRLTADGFGDEESGFDIFNSGFSYQVPKYNLVLNDEDTMQKQLFNENEEKTMSSSDINNNDIQIQEHVEETSAVKETVLLEDEDQGFALEPIAESASSDSKKRKRKRKLVVDQDKELSNGVIREQIAGYSDIVTTFSSAPPLKKLMSWKENGGVDKLFRRSCFTFINSQLFELFPKDLIRGGLKRNTNFEEHEKEELRNLQMDGTGDCETLMHMIEDPSILQTSVAQDSTRRSIDHTPLLSTDNESSLVWNRENEALCSTQEEGVGETFAGMPSEDSLFVHPSAEIQAEISQTQTQSVQQLIIRIMHSQTAVCSILSMEETLQDCEDSEDRRINKRVQYLLQTLRKQSYAGNTSFSLQSLFKNENRKRVATMFFCFLVLKKHNAVEVYQSKPYDEIIVKPGIMFNKL</sequence>
<accession>W5MFP6</accession>
<keyword evidence="5" id="KW-0159">Chromosome partition</keyword>
<reference evidence="9" key="3">
    <citation type="submission" date="2025-09" db="UniProtKB">
        <authorList>
            <consortium name="Ensembl"/>
        </authorList>
    </citation>
    <scope>IDENTIFICATION</scope>
</reference>
<evidence type="ECO:0000256" key="3">
    <source>
        <dbReference type="ARBA" id="ARBA00009870"/>
    </source>
</evidence>
<dbReference type="Ensembl" id="ENSLOCT00000007213.1">
    <property type="protein sequence ID" value="ENSLOCP00000007205.1"/>
    <property type="gene ID" value="ENSLOCG00000005965.1"/>
</dbReference>
<dbReference type="InterPro" id="IPR023093">
    <property type="entry name" value="ScpA-like_C"/>
</dbReference>
<dbReference type="InterPro" id="IPR039781">
    <property type="entry name" value="Rad21/Rec8-like"/>
</dbReference>
<dbReference type="GO" id="GO:0007062">
    <property type="term" value="P:sister chromatid cohesion"/>
    <property type="evidence" value="ECO:0000318"/>
    <property type="project" value="GO_Central"/>
</dbReference>
<evidence type="ECO:0000256" key="6">
    <source>
        <dbReference type="ARBA" id="ARBA00023242"/>
    </source>
</evidence>
<dbReference type="CDD" id="cd21792">
    <property type="entry name" value="Rad21_Rec8_M_NXP1-like"/>
    <property type="match status" value="1"/>
</dbReference>
<dbReference type="InterPro" id="IPR006910">
    <property type="entry name" value="Rad21_Rec8_N"/>
</dbReference>
<dbReference type="Bgee" id="ENSLOCG00000005965">
    <property type="expression patterns" value="Expressed in testis and 2 other cell types or tissues"/>
</dbReference>
<dbReference type="GO" id="GO:0003682">
    <property type="term" value="F:chromatin binding"/>
    <property type="evidence" value="ECO:0000318"/>
    <property type="project" value="GO_Central"/>
</dbReference>
<comment type="subcellular location">
    <subcellularLocation>
        <location evidence="2">Chromosome</location>
    </subcellularLocation>
    <subcellularLocation>
        <location evidence="1">Nucleus</location>
    </subcellularLocation>
</comment>
<dbReference type="FunCoup" id="W5MFP6">
    <property type="interactions" value="287"/>
</dbReference>
<dbReference type="GeneTree" id="ENSGT00940000154655"/>
<keyword evidence="10" id="KW-1185">Reference proteome</keyword>
<dbReference type="eggNOG" id="KOG1213">
    <property type="taxonomic scope" value="Eukaryota"/>
</dbReference>
<dbReference type="Gene3D" id="1.10.10.580">
    <property type="entry name" value="Structural maintenance of chromosome 1. Chain E"/>
    <property type="match status" value="1"/>
</dbReference>
<feature type="domain" description="Rad21/Rec8-like protein C-terminal eukaryotic" evidence="7">
    <location>
        <begin position="542"/>
        <end position="590"/>
    </location>
</feature>
<dbReference type="PANTHER" id="PTHR12585">
    <property type="entry name" value="SCC1 / RAD21 FAMILY MEMBER"/>
    <property type="match status" value="1"/>
</dbReference>
<comment type="similarity">
    <text evidence="3">Belongs to the rad21 family.</text>
</comment>
<evidence type="ECO:0000259" key="7">
    <source>
        <dbReference type="Pfam" id="PF04824"/>
    </source>
</evidence>
<dbReference type="GO" id="GO:0005634">
    <property type="term" value="C:nucleus"/>
    <property type="evidence" value="ECO:0007669"/>
    <property type="project" value="UniProtKB-SubCell"/>
</dbReference>
<dbReference type="OMA" id="QLMLWKE"/>
<dbReference type="GO" id="GO:1990414">
    <property type="term" value="P:replication-born double-strand break repair via sister chromatid exchange"/>
    <property type="evidence" value="ECO:0000318"/>
    <property type="project" value="GO_Central"/>
</dbReference>
<evidence type="ECO:0000313" key="10">
    <source>
        <dbReference type="Proteomes" id="UP000018468"/>
    </source>
</evidence>
<dbReference type="InterPro" id="IPR006909">
    <property type="entry name" value="Rad21/Rec8_C_eu"/>
</dbReference>
<name>W5MFP6_LEPOC</name>
<evidence type="ECO:0000256" key="2">
    <source>
        <dbReference type="ARBA" id="ARBA00004286"/>
    </source>
</evidence>
<dbReference type="SUPFAM" id="SSF46785">
    <property type="entry name" value="Winged helix' DNA-binding domain"/>
    <property type="match status" value="1"/>
</dbReference>
<dbReference type="GO" id="GO:0008278">
    <property type="term" value="C:cohesin complex"/>
    <property type="evidence" value="ECO:0000318"/>
    <property type="project" value="GO_Central"/>
</dbReference>
<dbReference type="Pfam" id="PF04825">
    <property type="entry name" value="Rad21_Rec8_N"/>
    <property type="match status" value="1"/>
</dbReference>
<dbReference type="FunFam" id="1.10.10.580:FF:000001">
    <property type="entry name" value="double-strand-break repair protein rad21 homolog"/>
    <property type="match status" value="1"/>
</dbReference>
<dbReference type="HOGENOM" id="CLU_015775_1_1_1"/>
<protein>
    <submittedName>
        <fullName evidence="9">RAD21 cohesin complex component like 1</fullName>
    </submittedName>
</protein>
<evidence type="ECO:0000256" key="5">
    <source>
        <dbReference type="ARBA" id="ARBA00022829"/>
    </source>
</evidence>
<reference evidence="9" key="2">
    <citation type="submission" date="2025-08" db="UniProtKB">
        <authorList>
            <consortium name="Ensembl"/>
        </authorList>
    </citation>
    <scope>IDENTIFICATION</scope>
</reference>
<dbReference type="Proteomes" id="UP000018468">
    <property type="component" value="Linkage group LG18"/>
</dbReference>
<feature type="domain" description="Rad21/Rec8-like protein N-terminal" evidence="8">
    <location>
        <begin position="1"/>
        <end position="102"/>
    </location>
</feature>
<reference evidence="10" key="1">
    <citation type="submission" date="2011-12" db="EMBL/GenBank/DDBJ databases">
        <title>The Draft Genome of Lepisosteus oculatus.</title>
        <authorList>
            <consortium name="The Broad Institute Genome Assembly &amp; Analysis Group"/>
            <consortium name="Computational R&amp;D Group"/>
            <consortium name="and Sequencing Platform"/>
            <person name="Di Palma F."/>
            <person name="Alfoldi J."/>
            <person name="Johnson J."/>
            <person name="Berlin A."/>
            <person name="Gnerre S."/>
            <person name="Jaffe D."/>
            <person name="MacCallum I."/>
            <person name="Young S."/>
            <person name="Walker B.J."/>
            <person name="Lander E.S."/>
            <person name="Lindblad-Toh K."/>
        </authorList>
    </citation>
    <scope>NUCLEOTIDE SEQUENCE [LARGE SCALE GENOMIC DNA]</scope>
</reference>
<proteinExistence type="inferred from homology"/>
<keyword evidence="6" id="KW-0539">Nucleus</keyword>
<evidence type="ECO:0000259" key="8">
    <source>
        <dbReference type="Pfam" id="PF04825"/>
    </source>
</evidence>
<dbReference type="Pfam" id="PF04824">
    <property type="entry name" value="Rad21_Rec8"/>
    <property type="match status" value="1"/>
</dbReference>